<proteinExistence type="predicted"/>
<comment type="caution">
    <text evidence="2">The sequence shown here is derived from an EMBL/GenBank/DDBJ whole genome shotgun (WGS) entry which is preliminary data.</text>
</comment>
<name>A0A9N9CZ54_9GLOM</name>
<evidence type="ECO:0000313" key="2">
    <source>
        <dbReference type="EMBL" id="CAG8616482.1"/>
    </source>
</evidence>
<dbReference type="Proteomes" id="UP000789342">
    <property type="component" value="Unassembled WGS sequence"/>
</dbReference>
<dbReference type="AlphaFoldDB" id="A0A9N9CZ54"/>
<keyword evidence="3" id="KW-1185">Reference proteome</keyword>
<evidence type="ECO:0000313" key="3">
    <source>
        <dbReference type="Proteomes" id="UP000789342"/>
    </source>
</evidence>
<feature type="non-terminal residue" evidence="2">
    <location>
        <position position="539"/>
    </location>
</feature>
<accession>A0A9N9CZ54</accession>
<evidence type="ECO:0000256" key="1">
    <source>
        <dbReference type="SAM" id="MobiDB-lite"/>
    </source>
</evidence>
<dbReference type="EMBL" id="CAJVPV010007237">
    <property type="protein sequence ID" value="CAG8616482.1"/>
    <property type="molecule type" value="Genomic_DNA"/>
</dbReference>
<reference evidence="2" key="1">
    <citation type="submission" date="2021-06" db="EMBL/GenBank/DDBJ databases">
        <authorList>
            <person name="Kallberg Y."/>
            <person name="Tangrot J."/>
            <person name="Rosling A."/>
        </authorList>
    </citation>
    <scope>NUCLEOTIDE SEQUENCE</scope>
    <source>
        <strain evidence="2">CL551</strain>
    </source>
</reference>
<dbReference type="OrthoDB" id="2385582at2759"/>
<organism evidence="2 3">
    <name type="scientific">Acaulospora morrowiae</name>
    <dbReference type="NCBI Taxonomy" id="94023"/>
    <lineage>
        <taxon>Eukaryota</taxon>
        <taxon>Fungi</taxon>
        <taxon>Fungi incertae sedis</taxon>
        <taxon>Mucoromycota</taxon>
        <taxon>Glomeromycotina</taxon>
        <taxon>Glomeromycetes</taxon>
        <taxon>Diversisporales</taxon>
        <taxon>Acaulosporaceae</taxon>
        <taxon>Acaulospora</taxon>
    </lineage>
</organism>
<feature type="region of interest" description="Disordered" evidence="1">
    <location>
        <begin position="92"/>
        <end position="122"/>
    </location>
</feature>
<gene>
    <name evidence="2" type="ORF">AMORRO_LOCUS8466</name>
</gene>
<sequence>NSLTGITCAWSIRNFLVPPLRTDGVTMNLNHLLYLLYFDKMNLERTKSDLDSFWQEVIIERLQRKVKVTYDKETLTFDESGKHYGEQLRIPYKKEVDEEEETSSGCKRSHSTLHSDSTSSVETKKIIPGEDVNVEEANNDDVVKMTSITYQQFTDKYRKIKKEDKWTLSTGKTVEDALYAFGMKCSHEHLCHSFVIDPDDKNYIQQSIFTPEELKEIQNFSKKKLPSMPDDLLRYLNSFRKSNTSDLRELIFRSDVHDQPFDRSKNFDYDWIRNTIYNLVLEYEANHLAKHHLELWIMLHVWSFIDKIFLDIDGMEIARGESCSYVSSNRKNSQRVVSSTSSMKKKSMGRRGDLIIRKWHTEYGCGEAGKIFEGTNGTKIIKEGGLKMPKMLRDMFNDLCETMKMRKDKIRKLETVGFIISGLKISLLRLDLPAGHVCRLSRTRLFEIPTQVSEFGTKVLPTMSLIWKAKAIVKNVIKLTEEEDLTEEDLTEEEQLNMLQNCDEVDESGLTTPPPKLQLLSSSVTPENIRVEMSKTPDF</sequence>
<protein>
    <submittedName>
        <fullName evidence="2">17023_t:CDS:1</fullName>
    </submittedName>
</protein>